<feature type="region of interest" description="Disordered" evidence="6">
    <location>
        <begin position="503"/>
        <end position="522"/>
    </location>
</feature>
<feature type="transmembrane region" description="Helical" evidence="7">
    <location>
        <begin position="265"/>
        <end position="286"/>
    </location>
</feature>
<feature type="transmembrane region" description="Helical" evidence="7">
    <location>
        <begin position="355"/>
        <end position="381"/>
    </location>
</feature>
<evidence type="ECO:0000313" key="9">
    <source>
        <dbReference type="EMBL" id="QEU90180.1"/>
    </source>
</evidence>
<keyword evidence="2 7" id="KW-0812">Transmembrane</keyword>
<feature type="transmembrane region" description="Helical" evidence="7">
    <location>
        <begin position="162"/>
        <end position="184"/>
    </location>
</feature>
<dbReference type="OrthoDB" id="9781469at2"/>
<dbReference type="SUPFAM" id="SSF103473">
    <property type="entry name" value="MFS general substrate transporter"/>
    <property type="match status" value="1"/>
</dbReference>
<dbReference type="PRINTS" id="PR01036">
    <property type="entry name" value="TCRTETB"/>
</dbReference>
<dbReference type="InterPro" id="IPR036259">
    <property type="entry name" value="MFS_trans_sf"/>
</dbReference>
<dbReference type="KEGG" id="ska:CP970_04015"/>
<reference evidence="9 10" key="1">
    <citation type="submission" date="2017-09" db="EMBL/GenBank/DDBJ databases">
        <authorList>
            <person name="Lee N."/>
            <person name="Cho B.-K."/>
        </authorList>
    </citation>
    <scope>NUCLEOTIDE SEQUENCE [LARGE SCALE GENOMIC DNA]</scope>
    <source>
        <strain evidence="9 10">ATCC 12853</strain>
    </source>
</reference>
<evidence type="ECO:0000256" key="4">
    <source>
        <dbReference type="ARBA" id="ARBA00023136"/>
    </source>
</evidence>
<keyword evidence="3 7" id="KW-1133">Transmembrane helix</keyword>
<feature type="transmembrane region" description="Helical" evidence="7">
    <location>
        <begin position="298"/>
        <end position="318"/>
    </location>
</feature>
<dbReference type="AlphaFoldDB" id="A0A5J6G3L2"/>
<dbReference type="GO" id="GO:0005886">
    <property type="term" value="C:plasma membrane"/>
    <property type="evidence" value="ECO:0007669"/>
    <property type="project" value="UniProtKB-SubCell"/>
</dbReference>
<keyword evidence="5" id="KW-0046">Antibiotic resistance</keyword>
<accession>A0A5J6G3L2</accession>
<dbReference type="PROSITE" id="PS50850">
    <property type="entry name" value="MFS"/>
    <property type="match status" value="1"/>
</dbReference>
<comment type="subcellular location">
    <subcellularLocation>
        <location evidence="1">Cell membrane</location>
        <topology evidence="1">Multi-pass membrane protein</topology>
    </subcellularLocation>
</comment>
<evidence type="ECO:0000313" key="10">
    <source>
        <dbReference type="Proteomes" id="UP000325529"/>
    </source>
</evidence>
<feature type="transmembrane region" description="Helical" evidence="7">
    <location>
        <begin position="79"/>
        <end position="96"/>
    </location>
</feature>
<protein>
    <submittedName>
        <fullName evidence="9">MFS transporter</fullName>
    </submittedName>
</protein>
<evidence type="ECO:0000256" key="6">
    <source>
        <dbReference type="SAM" id="MobiDB-lite"/>
    </source>
</evidence>
<dbReference type="CDD" id="cd17321">
    <property type="entry name" value="MFS_MMR_MDR_like"/>
    <property type="match status" value="1"/>
</dbReference>
<dbReference type="Proteomes" id="UP000325529">
    <property type="component" value="Chromosome"/>
</dbReference>
<dbReference type="PANTHER" id="PTHR42718">
    <property type="entry name" value="MAJOR FACILITATOR SUPERFAMILY MULTIDRUG TRANSPORTER MFSC"/>
    <property type="match status" value="1"/>
</dbReference>
<gene>
    <name evidence="9" type="ORF">CP970_04015</name>
</gene>
<dbReference type="GO" id="GO:0022857">
    <property type="term" value="F:transmembrane transporter activity"/>
    <property type="evidence" value="ECO:0007669"/>
    <property type="project" value="InterPro"/>
</dbReference>
<feature type="transmembrane region" description="Helical" evidence="7">
    <location>
        <begin position="330"/>
        <end position="349"/>
    </location>
</feature>
<dbReference type="InterPro" id="IPR020846">
    <property type="entry name" value="MFS_dom"/>
</dbReference>
<dbReference type="Gene3D" id="1.20.1250.20">
    <property type="entry name" value="MFS general substrate transporter like domains"/>
    <property type="match status" value="1"/>
</dbReference>
<dbReference type="PANTHER" id="PTHR42718:SF42">
    <property type="entry name" value="EXPORT PROTEIN"/>
    <property type="match status" value="1"/>
</dbReference>
<feature type="domain" description="Major facilitator superfamily (MFS) profile" evidence="8">
    <location>
        <begin position="13"/>
        <end position="499"/>
    </location>
</feature>
<dbReference type="Pfam" id="PF07690">
    <property type="entry name" value="MFS_1"/>
    <property type="match status" value="1"/>
</dbReference>
<feature type="transmembrane region" description="Helical" evidence="7">
    <location>
        <begin position="137"/>
        <end position="156"/>
    </location>
</feature>
<dbReference type="Gene3D" id="1.20.1720.10">
    <property type="entry name" value="Multidrug resistance protein D"/>
    <property type="match status" value="1"/>
</dbReference>
<evidence type="ECO:0000256" key="5">
    <source>
        <dbReference type="ARBA" id="ARBA00023251"/>
    </source>
</evidence>
<evidence type="ECO:0000256" key="7">
    <source>
        <dbReference type="SAM" id="Phobius"/>
    </source>
</evidence>
<evidence type="ECO:0000256" key="3">
    <source>
        <dbReference type="ARBA" id="ARBA00022989"/>
    </source>
</evidence>
<dbReference type="InterPro" id="IPR011701">
    <property type="entry name" value="MFS"/>
</dbReference>
<evidence type="ECO:0000259" key="8">
    <source>
        <dbReference type="PROSITE" id="PS50850"/>
    </source>
</evidence>
<dbReference type="GO" id="GO:0046677">
    <property type="term" value="P:response to antibiotic"/>
    <property type="evidence" value="ECO:0007669"/>
    <property type="project" value="UniProtKB-KW"/>
</dbReference>
<evidence type="ECO:0000256" key="2">
    <source>
        <dbReference type="ARBA" id="ARBA00022692"/>
    </source>
</evidence>
<feature type="transmembrane region" description="Helical" evidence="7">
    <location>
        <begin position="475"/>
        <end position="495"/>
    </location>
</feature>
<evidence type="ECO:0000256" key="1">
    <source>
        <dbReference type="ARBA" id="ARBA00004651"/>
    </source>
</evidence>
<keyword evidence="10" id="KW-1185">Reference proteome</keyword>
<sequence length="522" mass="52996">MSGTHEAVRRWLGLLSLALGLLVIGLDTTVLTVALPTLATSLEATTSQLQWFTAAYTLAFAALILPLGVLGGRFGRRRVLAAGLWLFTAGLVVAVLTDTSGALLLARVIMGAGAAAIAPQALALVPLLFPPGQRARAAALATSAFALGLPLGPLIGGGLLNSFWWGSVFLINIPVLALALLGVLRYVPEARGPQAPVDVVGSVLALTGVSALLYGVVEAPNRGWGDRLALLAMFTGAALLCALLLRLRQAARPPAGLSPFRNAHFAWGTATACVVMFLLLGVLFVIPQFLQQVQGHDAMATGIRLMPMFAGLLFATAAAEKLVTSFGIKWVIAVGMLLWSLALMLLGRLCADSAYAATAVALTIAGVALALTLPVTFDAVLSSLPPDVAGTGSALANACRQIGAAAGVAVLGSALNTVYRAEVDQRTVSQLAGGSMDAVRANLAGAEAAAASLPAGQGQSVLAAAQGAFVSGMSAAFLVGAAVAAAMSVLVVAVLPARSSEARGAAVDAETDRRGLPGVRPR</sequence>
<feature type="transmembrane region" description="Helical" evidence="7">
    <location>
        <begin position="51"/>
        <end position="72"/>
    </location>
</feature>
<keyword evidence="4 7" id="KW-0472">Membrane</keyword>
<name>A0A5J6G3L2_STRKN</name>
<feature type="transmembrane region" description="Helical" evidence="7">
    <location>
        <begin position="102"/>
        <end position="125"/>
    </location>
</feature>
<proteinExistence type="predicted"/>
<feature type="transmembrane region" description="Helical" evidence="7">
    <location>
        <begin position="228"/>
        <end position="245"/>
    </location>
</feature>
<organism evidence="9 10">
    <name type="scientific">Streptomyces kanamyceticus</name>
    <dbReference type="NCBI Taxonomy" id="1967"/>
    <lineage>
        <taxon>Bacteria</taxon>
        <taxon>Bacillati</taxon>
        <taxon>Actinomycetota</taxon>
        <taxon>Actinomycetes</taxon>
        <taxon>Kitasatosporales</taxon>
        <taxon>Streptomycetaceae</taxon>
        <taxon>Streptomyces</taxon>
    </lineage>
</organism>
<dbReference type="EMBL" id="CP023699">
    <property type="protein sequence ID" value="QEU90180.1"/>
    <property type="molecule type" value="Genomic_DNA"/>
</dbReference>
<dbReference type="RefSeq" id="WP_055546936.1">
    <property type="nucleotide sequence ID" value="NZ_CP023699.1"/>
</dbReference>